<proteinExistence type="predicted"/>
<name>A0A4Q1KN24_9FLAO</name>
<keyword evidence="2" id="KW-1185">Reference proteome</keyword>
<dbReference type="Proteomes" id="UP000289734">
    <property type="component" value="Unassembled WGS sequence"/>
</dbReference>
<reference evidence="2" key="1">
    <citation type="submission" date="2019-01" db="EMBL/GenBank/DDBJ databases">
        <title>Cytophagaceae bacterium strain CAR-16.</title>
        <authorList>
            <person name="Chen W.-M."/>
        </authorList>
    </citation>
    <scope>NUCLEOTIDE SEQUENCE [LARGE SCALE GENOMIC DNA]</scope>
    <source>
        <strain evidence="2">ICH-30</strain>
    </source>
</reference>
<organism evidence="1 2">
    <name type="scientific">Flavobacterium piscinae</name>
    <dbReference type="NCBI Taxonomy" id="2506424"/>
    <lineage>
        <taxon>Bacteria</taxon>
        <taxon>Pseudomonadati</taxon>
        <taxon>Bacteroidota</taxon>
        <taxon>Flavobacteriia</taxon>
        <taxon>Flavobacteriales</taxon>
        <taxon>Flavobacteriaceae</taxon>
        <taxon>Flavobacterium</taxon>
    </lineage>
</organism>
<evidence type="ECO:0000313" key="1">
    <source>
        <dbReference type="EMBL" id="RXR30609.1"/>
    </source>
</evidence>
<gene>
    <name evidence="1" type="ORF">EQG68_11145</name>
</gene>
<dbReference type="AlphaFoldDB" id="A0A4Q1KN24"/>
<sequence>MSKKNQNHENKNINKVEEPIAEYNVEKNSVQEEELHPLLIKVLEKSIQDAKEDKGISNEEMQKRIKLKYPFLK</sequence>
<dbReference type="RefSeq" id="WP_129464965.1">
    <property type="nucleotide sequence ID" value="NZ_SBKQ01000011.1"/>
</dbReference>
<comment type="caution">
    <text evidence="1">The sequence shown here is derived from an EMBL/GenBank/DDBJ whole genome shotgun (WGS) entry which is preliminary data.</text>
</comment>
<accession>A0A4Q1KN24</accession>
<protein>
    <submittedName>
        <fullName evidence="1">Uncharacterized protein</fullName>
    </submittedName>
</protein>
<evidence type="ECO:0000313" key="2">
    <source>
        <dbReference type="Proteomes" id="UP000289734"/>
    </source>
</evidence>
<dbReference type="EMBL" id="SBKQ01000011">
    <property type="protein sequence ID" value="RXR30609.1"/>
    <property type="molecule type" value="Genomic_DNA"/>
</dbReference>
<dbReference type="OrthoDB" id="9853768at2"/>